<dbReference type="InterPro" id="IPR036249">
    <property type="entry name" value="Thioredoxin-like_sf"/>
</dbReference>
<reference evidence="2 3" key="1">
    <citation type="submission" date="2019-03" db="EMBL/GenBank/DDBJ databases">
        <title>Genomic Encyclopedia of Type Strains, Phase IV (KMG-IV): sequencing the most valuable type-strain genomes for metagenomic binning, comparative biology and taxonomic classification.</title>
        <authorList>
            <person name="Goeker M."/>
        </authorList>
    </citation>
    <scope>NUCLEOTIDE SEQUENCE [LARGE SCALE GENOMIC DNA]</scope>
    <source>
        <strain evidence="2 3">DSM 102940</strain>
    </source>
</reference>
<evidence type="ECO:0000313" key="3">
    <source>
        <dbReference type="Proteomes" id="UP000294919"/>
    </source>
</evidence>
<dbReference type="Proteomes" id="UP000294919">
    <property type="component" value="Unassembled WGS sequence"/>
</dbReference>
<name>A0A4R2L1Q7_9FIRM</name>
<dbReference type="PANTHER" id="PTHR34386:SF1">
    <property type="entry name" value="GLUTAREDOXIN-LIKE PROTEIN NRDH"/>
    <property type="match status" value="1"/>
</dbReference>
<dbReference type="PANTHER" id="PTHR34386">
    <property type="entry name" value="GLUTAREDOXIN"/>
    <property type="match status" value="1"/>
</dbReference>
<dbReference type="EMBL" id="SLWV01000008">
    <property type="protein sequence ID" value="TCO76488.1"/>
    <property type="molecule type" value="Genomic_DNA"/>
</dbReference>
<feature type="domain" description="Glutaredoxin" evidence="1">
    <location>
        <begin position="5"/>
        <end position="63"/>
    </location>
</feature>
<dbReference type="Gene3D" id="3.40.30.10">
    <property type="entry name" value="Glutaredoxin"/>
    <property type="match status" value="1"/>
</dbReference>
<gene>
    <name evidence="2" type="ORF">EV214_10891</name>
</gene>
<dbReference type="InterPro" id="IPR002109">
    <property type="entry name" value="Glutaredoxin"/>
</dbReference>
<proteinExistence type="predicted"/>
<dbReference type="GO" id="GO:0009055">
    <property type="term" value="F:electron transfer activity"/>
    <property type="evidence" value="ECO:0007669"/>
    <property type="project" value="TreeGrafter"/>
</dbReference>
<dbReference type="InterPro" id="IPR051548">
    <property type="entry name" value="Grx-like_ET"/>
</dbReference>
<dbReference type="GO" id="GO:0045454">
    <property type="term" value="P:cell redox homeostasis"/>
    <property type="evidence" value="ECO:0007669"/>
    <property type="project" value="TreeGrafter"/>
</dbReference>
<evidence type="ECO:0000313" key="2">
    <source>
        <dbReference type="EMBL" id="TCO76488.1"/>
    </source>
</evidence>
<organism evidence="2 3">
    <name type="scientific">Marinisporobacter balticus</name>
    <dbReference type="NCBI Taxonomy" id="2018667"/>
    <lineage>
        <taxon>Bacteria</taxon>
        <taxon>Bacillati</taxon>
        <taxon>Bacillota</taxon>
        <taxon>Clostridia</taxon>
        <taxon>Peptostreptococcales</taxon>
        <taxon>Thermotaleaceae</taxon>
        <taxon>Marinisporobacter</taxon>
    </lineage>
</organism>
<dbReference type="CDD" id="cd02976">
    <property type="entry name" value="NrdH"/>
    <property type="match status" value="1"/>
</dbReference>
<protein>
    <submittedName>
        <fullName evidence="2">Glutaredoxin-like YruB-family protein</fullName>
    </submittedName>
</protein>
<dbReference type="PROSITE" id="PS51354">
    <property type="entry name" value="GLUTAREDOXIN_2"/>
    <property type="match status" value="1"/>
</dbReference>
<keyword evidence="3" id="KW-1185">Reference proteome</keyword>
<dbReference type="RefSeq" id="WP_132244476.1">
    <property type="nucleotide sequence ID" value="NZ_SLWV01000008.1"/>
</dbReference>
<dbReference type="Pfam" id="PF00462">
    <property type="entry name" value="Glutaredoxin"/>
    <property type="match status" value="1"/>
</dbReference>
<comment type="caution">
    <text evidence="2">The sequence shown here is derived from an EMBL/GenBank/DDBJ whole genome shotgun (WGS) entry which is preliminary data.</text>
</comment>
<dbReference type="AlphaFoldDB" id="A0A4R2L1Q7"/>
<evidence type="ECO:0000259" key="1">
    <source>
        <dbReference type="Pfam" id="PF00462"/>
    </source>
</evidence>
<dbReference type="InterPro" id="IPR011767">
    <property type="entry name" value="GLR_AS"/>
</dbReference>
<dbReference type="SUPFAM" id="SSF52833">
    <property type="entry name" value="Thioredoxin-like"/>
    <property type="match status" value="1"/>
</dbReference>
<sequence length="76" mass="8582">MSKNVVVYSSDTCVYCKDAKDYLHSIGVAYTEKNVSTDMVARKELMKKGFMGVPVIEIEGETIQGFDKERLDDLLK</sequence>
<dbReference type="OrthoDB" id="9795531at2"/>
<accession>A0A4R2L1Q7</accession>
<dbReference type="PROSITE" id="PS00195">
    <property type="entry name" value="GLUTAREDOXIN_1"/>
    <property type="match status" value="1"/>
</dbReference>